<feature type="domain" description="Platelet-derived growth factor (PDGF) family profile" evidence="1">
    <location>
        <begin position="74"/>
        <end position="158"/>
    </location>
</feature>
<dbReference type="EMBL" id="HG994585">
    <property type="protein sequence ID" value="CAF2971952.1"/>
    <property type="molecule type" value="Genomic_DNA"/>
</dbReference>
<dbReference type="Proteomes" id="UP000675881">
    <property type="component" value="Chromosome 6"/>
</dbReference>
<proteinExistence type="predicted"/>
<name>A0A7R8CZ01_LEPSM</name>
<evidence type="ECO:0000259" key="1">
    <source>
        <dbReference type="PROSITE" id="PS50278"/>
    </source>
</evidence>
<dbReference type="InterPro" id="IPR000072">
    <property type="entry name" value="PDGF/VEGF_dom"/>
</dbReference>
<dbReference type="AlphaFoldDB" id="A0A7R8CZ01"/>
<dbReference type="SUPFAM" id="SSF57501">
    <property type="entry name" value="Cystine-knot cytokines"/>
    <property type="match status" value="1"/>
</dbReference>
<dbReference type="Pfam" id="PF00341">
    <property type="entry name" value="PDGF"/>
    <property type="match status" value="1"/>
</dbReference>
<protein>
    <submittedName>
        <fullName evidence="2">(salmon louse) hypothetical protein</fullName>
    </submittedName>
</protein>
<evidence type="ECO:0000313" key="2">
    <source>
        <dbReference type="EMBL" id="CAF2971952.1"/>
    </source>
</evidence>
<keyword evidence="3" id="KW-1185">Reference proteome</keyword>
<gene>
    <name evidence="2" type="ORF">LSAA_12545</name>
</gene>
<dbReference type="PROSITE" id="PS50278">
    <property type="entry name" value="PDGF_2"/>
    <property type="match status" value="1"/>
</dbReference>
<dbReference type="GO" id="GO:0016020">
    <property type="term" value="C:membrane"/>
    <property type="evidence" value="ECO:0007669"/>
    <property type="project" value="InterPro"/>
</dbReference>
<dbReference type="Gene3D" id="2.10.90.10">
    <property type="entry name" value="Cystine-knot cytokines"/>
    <property type="match status" value="1"/>
</dbReference>
<dbReference type="InterPro" id="IPR029034">
    <property type="entry name" value="Cystine-knot_cytokine"/>
</dbReference>
<organism evidence="2 3">
    <name type="scientific">Lepeophtheirus salmonis</name>
    <name type="common">Salmon louse</name>
    <name type="synonym">Caligus salmonis</name>
    <dbReference type="NCBI Taxonomy" id="72036"/>
    <lineage>
        <taxon>Eukaryota</taxon>
        <taxon>Metazoa</taxon>
        <taxon>Ecdysozoa</taxon>
        <taxon>Arthropoda</taxon>
        <taxon>Crustacea</taxon>
        <taxon>Multicrustacea</taxon>
        <taxon>Hexanauplia</taxon>
        <taxon>Copepoda</taxon>
        <taxon>Siphonostomatoida</taxon>
        <taxon>Caligidae</taxon>
        <taxon>Lepeophtheirus</taxon>
    </lineage>
</organism>
<sequence length="292" mass="33166">MFWCGHISQQLSNQAWRSINCKSRKCDSKLRKNMVGLLRIVFCFWMCFYSTVAFQSSTCTDSQQLSILESVIHCRLRDTTLHLDDEMTNVTNAIQIIPDVVVVKRCKGSCHLQSHQCVPTSTKRKSINVMIVVSQFPLGHAKTRCETIEIEEHSECSCGCPIGPATCSHDQYFEPGSCRCICSDHRARNLCAGRGMLWDMKRCMCMCPISTWTACSTGYSFDFLDTCICLPINNNASTSILVTSIIFISFFIASAIGGYYIHHRNMKRNRIKAERRKEAVGFFMESNESEHN</sequence>
<evidence type="ECO:0000313" key="3">
    <source>
        <dbReference type="Proteomes" id="UP000675881"/>
    </source>
</evidence>
<dbReference type="GO" id="GO:0008083">
    <property type="term" value="F:growth factor activity"/>
    <property type="evidence" value="ECO:0007669"/>
    <property type="project" value="InterPro"/>
</dbReference>
<reference evidence="2" key="1">
    <citation type="submission" date="2021-02" db="EMBL/GenBank/DDBJ databases">
        <authorList>
            <person name="Bekaert M."/>
        </authorList>
    </citation>
    <scope>NUCLEOTIDE SEQUENCE</scope>
    <source>
        <strain evidence="2">IoA-00</strain>
    </source>
</reference>
<dbReference type="OrthoDB" id="6340270at2759"/>
<accession>A0A7R8CZ01</accession>